<reference evidence="2 3" key="1">
    <citation type="submission" date="2018-04" db="EMBL/GenBank/DDBJ databases">
        <title>Genomic Encyclopedia of Archaeal and Bacterial Type Strains, Phase II (KMG-II): from individual species to whole genera.</title>
        <authorList>
            <person name="Goeker M."/>
        </authorList>
    </citation>
    <scope>NUCLEOTIDE SEQUENCE [LARGE SCALE GENOMIC DNA]</scope>
    <source>
        <strain evidence="2 3">DSM 100977</strain>
    </source>
</reference>
<evidence type="ECO:0000256" key="1">
    <source>
        <dbReference type="SAM" id="SignalP"/>
    </source>
</evidence>
<protein>
    <recommendedName>
        <fullName evidence="4">UrcA family protein</fullName>
    </recommendedName>
</protein>
<dbReference type="EMBL" id="QBKS01000001">
    <property type="protein sequence ID" value="PTX55650.1"/>
    <property type="molecule type" value="Genomic_DNA"/>
</dbReference>
<evidence type="ECO:0000313" key="2">
    <source>
        <dbReference type="EMBL" id="PTX55650.1"/>
    </source>
</evidence>
<feature type="signal peptide" evidence="1">
    <location>
        <begin position="1"/>
        <end position="20"/>
    </location>
</feature>
<proteinExistence type="predicted"/>
<gene>
    <name evidence="2" type="ORF">C8N43_0289</name>
</gene>
<dbReference type="OrthoDB" id="7867528at2"/>
<dbReference type="RefSeq" id="WP_107843919.1">
    <property type="nucleotide sequence ID" value="NZ_QBKS01000001.1"/>
</dbReference>
<sequence>MKIILTAALTTLAFSAPIYAETSAEELFAMSNESAAEILVREHSLGDMKATQVAMALESMSAAERRAFFDSTPASRMEVLECMHKTDSGDSPAEACAIK</sequence>
<organism evidence="2 3">
    <name type="scientific">Litoreibacter ponti</name>
    <dbReference type="NCBI Taxonomy" id="1510457"/>
    <lineage>
        <taxon>Bacteria</taxon>
        <taxon>Pseudomonadati</taxon>
        <taxon>Pseudomonadota</taxon>
        <taxon>Alphaproteobacteria</taxon>
        <taxon>Rhodobacterales</taxon>
        <taxon>Roseobacteraceae</taxon>
        <taxon>Litoreibacter</taxon>
    </lineage>
</organism>
<dbReference type="Proteomes" id="UP000243978">
    <property type="component" value="Unassembled WGS sequence"/>
</dbReference>
<evidence type="ECO:0008006" key="4">
    <source>
        <dbReference type="Google" id="ProtNLM"/>
    </source>
</evidence>
<keyword evidence="1" id="KW-0732">Signal</keyword>
<dbReference type="AlphaFoldDB" id="A0A2T6BHW2"/>
<name>A0A2T6BHW2_9RHOB</name>
<feature type="chain" id="PRO_5015443865" description="UrcA family protein" evidence="1">
    <location>
        <begin position="21"/>
        <end position="99"/>
    </location>
</feature>
<accession>A0A2T6BHW2</accession>
<comment type="caution">
    <text evidence="2">The sequence shown here is derived from an EMBL/GenBank/DDBJ whole genome shotgun (WGS) entry which is preliminary data.</text>
</comment>
<keyword evidence="3" id="KW-1185">Reference proteome</keyword>
<evidence type="ECO:0000313" key="3">
    <source>
        <dbReference type="Proteomes" id="UP000243978"/>
    </source>
</evidence>